<evidence type="ECO:0000259" key="6">
    <source>
        <dbReference type="PROSITE" id="PS50975"/>
    </source>
</evidence>
<keyword evidence="1" id="KW-0436">Ligase</keyword>
<dbReference type="InterPro" id="IPR003806">
    <property type="entry name" value="ATP-grasp_PylC-type"/>
</dbReference>
<feature type="region of interest" description="Disordered" evidence="5">
    <location>
        <begin position="239"/>
        <end position="295"/>
    </location>
</feature>
<protein>
    <submittedName>
        <fullName evidence="7">Carbamoyl-phosphate synthase large chain</fullName>
    </submittedName>
</protein>
<dbReference type="PANTHER" id="PTHR43055">
    <property type="entry name" value="FORMATE-DEPENDENT PHOSPHORIBOSYLGLYCINAMIDE FORMYLTRANSFERASE"/>
    <property type="match status" value="1"/>
</dbReference>
<dbReference type="SUPFAM" id="SSF56059">
    <property type="entry name" value="Glutathione synthetase ATP-binding domain-like"/>
    <property type="match status" value="1"/>
</dbReference>
<dbReference type="STRING" id="47311.MBCUT_12190"/>
<organism evidence="7 8">
    <name type="scientific">Methanobrevibacter cuticularis</name>
    <dbReference type="NCBI Taxonomy" id="47311"/>
    <lineage>
        <taxon>Archaea</taxon>
        <taxon>Methanobacteriati</taxon>
        <taxon>Methanobacteriota</taxon>
        <taxon>Methanomada group</taxon>
        <taxon>Methanobacteria</taxon>
        <taxon>Methanobacteriales</taxon>
        <taxon>Methanobacteriaceae</taxon>
        <taxon>Methanobrevibacter</taxon>
    </lineage>
</organism>
<dbReference type="GO" id="GO:0016874">
    <property type="term" value="F:ligase activity"/>
    <property type="evidence" value="ECO:0007669"/>
    <property type="project" value="UniProtKB-KW"/>
</dbReference>
<sequence>MKKLLTMGINTRAIVNSSFQLNYQTYSCSYFRTSDFRVPYSERHILEQLPHESCGFFEENYDPKKILGLSSDWIDEVDNIILSTGISPTDFDFKNKLKKNKKKIIGNKNVSDIEDKFKFYKKIKNKFLVPLTFRLNNISEAIEISNQYLPKEFIVKPLKGSGGYGINFLNYLMNFHFNERKLDKGNESQIKKFELDIPFILQEYVSGENISSSILSTKNESKTIITSKNLNNRYDHLQNNAENEDNSTNNKNNNAHKNNNSTNNKNNNAHKNNNSTNNKNNNGNNNQKKDNRNLNKDEKIESIKNKSCANDFRYYGNIAPLDNNVYSQNLIKELNTTSEDIISNFKLIGSNGVDMILKDENIYIIEVNPRFQGTYECVEEILGINLLDAHIKACEGELIKIPSPSTYSMKKIIYSSKKIKFNHNINSLKEKYNNMNIYDIPYNNVIIEKDQPLLTLVSNEKTIDQARMKINRISKEIESIL</sequence>
<keyword evidence="2 4" id="KW-0547">Nucleotide-binding</keyword>
<dbReference type="GO" id="GO:0005524">
    <property type="term" value="F:ATP binding"/>
    <property type="evidence" value="ECO:0007669"/>
    <property type="project" value="UniProtKB-UniRule"/>
</dbReference>
<dbReference type="InterPro" id="IPR011761">
    <property type="entry name" value="ATP-grasp"/>
</dbReference>
<dbReference type="PANTHER" id="PTHR43055:SF1">
    <property type="entry name" value="FORMATE-DEPENDENT PHOSPHORIBOSYLGLYCINAMIDE FORMYLTRANSFERASE"/>
    <property type="match status" value="1"/>
</dbReference>
<evidence type="ECO:0000256" key="5">
    <source>
        <dbReference type="SAM" id="MobiDB-lite"/>
    </source>
</evidence>
<dbReference type="Pfam" id="PF02655">
    <property type="entry name" value="ATP-grasp_3"/>
    <property type="match status" value="2"/>
</dbReference>
<dbReference type="EMBL" id="LWMW01000105">
    <property type="protein sequence ID" value="KZX15894.1"/>
    <property type="molecule type" value="Genomic_DNA"/>
</dbReference>
<comment type="caution">
    <text evidence="7">The sequence shown here is derived from an EMBL/GenBank/DDBJ whole genome shotgun (WGS) entry which is preliminary data.</text>
</comment>
<dbReference type="PROSITE" id="PS50975">
    <property type="entry name" value="ATP_GRASP"/>
    <property type="match status" value="1"/>
</dbReference>
<evidence type="ECO:0000256" key="4">
    <source>
        <dbReference type="PROSITE-ProRule" id="PRU00409"/>
    </source>
</evidence>
<name>A0A166DS42_9EURY</name>
<evidence type="ECO:0000313" key="8">
    <source>
        <dbReference type="Proteomes" id="UP000077275"/>
    </source>
</evidence>
<dbReference type="AlphaFoldDB" id="A0A166DS42"/>
<dbReference type="PATRIC" id="fig|47311.3.peg.1337"/>
<gene>
    <name evidence="7" type="primary">carB_2</name>
    <name evidence="7" type="ORF">MBCUT_12190</name>
</gene>
<accession>A0A166DS42</accession>
<evidence type="ECO:0000313" key="7">
    <source>
        <dbReference type="EMBL" id="KZX15894.1"/>
    </source>
</evidence>
<dbReference type="Proteomes" id="UP000077275">
    <property type="component" value="Unassembled WGS sequence"/>
</dbReference>
<dbReference type="Gene3D" id="3.30.470.20">
    <property type="entry name" value="ATP-grasp fold, B domain"/>
    <property type="match status" value="1"/>
</dbReference>
<keyword evidence="8" id="KW-1185">Reference proteome</keyword>
<dbReference type="RefSeq" id="WP_067259802.1">
    <property type="nucleotide sequence ID" value="NZ_LWMW01000105.1"/>
</dbReference>
<proteinExistence type="predicted"/>
<feature type="compositionally biased region" description="Low complexity" evidence="5">
    <location>
        <begin position="246"/>
        <end position="286"/>
    </location>
</feature>
<dbReference type="OrthoDB" id="11959at2157"/>
<dbReference type="GO" id="GO:0005829">
    <property type="term" value="C:cytosol"/>
    <property type="evidence" value="ECO:0007669"/>
    <property type="project" value="TreeGrafter"/>
</dbReference>
<evidence type="ECO:0000256" key="2">
    <source>
        <dbReference type="ARBA" id="ARBA00022741"/>
    </source>
</evidence>
<evidence type="ECO:0000256" key="1">
    <source>
        <dbReference type="ARBA" id="ARBA00022598"/>
    </source>
</evidence>
<evidence type="ECO:0000256" key="3">
    <source>
        <dbReference type="ARBA" id="ARBA00022840"/>
    </source>
</evidence>
<dbReference type="GO" id="GO:0046872">
    <property type="term" value="F:metal ion binding"/>
    <property type="evidence" value="ECO:0007669"/>
    <property type="project" value="InterPro"/>
</dbReference>
<reference evidence="7 8" key="1">
    <citation type="submission" date="2016-04" db="EMBL/GenBank/DDBJ databases">
        <title>Genome sequence of Methanobrevibacter cuticularis DSM 11139.</title>
        <authorList>
            <person name="Poehlein A."/>
            <person name="Seedorf H."/>
            <person name="Daniel R."/>
        </authorList>
    </citation>
    <scope>NUCLEOTIDE SEQUENCE [LARGE SCALE GENOMIC DNA]</scope>
    <source>
        <strain evidence="7 8">DSM 11139</strain>
    </source>
</reference>
<feature type="domain" description="ATP-grasp" evidence="6">
    <location>
        <begin position="119"/>
        <end position="395"/>
    </location>
</feature>
<keyword evidence="3 4" id="KW-0067">ATP-binding</keyword>